<dbReference type="Proteomes" id="UP000663836">
    <property type="component" value="Unassembled WGS sequence"/>
</dbReference>
<sequence>MQRNLSNEILQTSLSVLIDRTTLWDNSSKDDDNKQEKCVAPLTDNAWQSVGSIQDLIDSKYGLNTYKNSNNNEIIPWTNSDLQQLDNWIEQTLGKYENVSISSIGDSQQG</sequence>
<protein>
    <submittedName>
        <fullName evidence="1">Uncharacterized protein</fullName>
    </submittedName>
</protein>
<evidence type="ECO:0000313" key="3">
    <source>
        <dbReference type="EMBL" id="CAF1267774.1"/>
    </source>
</evidence>
<dbReference type="EMBL" id="CAJOAX010001033">
    <property type="protein sequence ID" value="CAF3678536.1"/>
    <property type="molecule type" value="Genomic_DNA"/>
</dbReference>
<dbReference type="AlphaFoldDB" id="A0A814V5Y9"/>
<dbReference type="EMBL" id="CAJNOU010001906">
    <property type="protein sequence ID" value="CAF1267774.1"/>
    <property type="molecule type" value="Genomic_DNA"/>
</dbReference>
<evidence type="ECO:0000313" key="6">
    <source>
        <dbReference type="EMBL" id="CAF4044726.1"/>
    </source>
</evidence>
<gene>
    <name evidence="5" type="ORF">FNK824_LOCUS21849</name>
    <name evidence="6" type="ORF">JBS370_LOCUS28700</name>
    <name evidence="4" type="ORF">OTI717_LOCUS11058</name>
    <name evidence="2" type="ORF">RFH988_LOCUS25291</name>
    <name evidence="3" type="ORF">SEV965_LOCUS24584</name>
    <name evidence="1" type="ORF">ZHD862_LOCUS22017</name>
</gene>
<evidence type="ECO:0000313" key="4">
    <source>
        <dbReference type="EMBL" id="CAF3678536.1"/>
    </source>
</evidence>
<comment type="caution">
    <text evidence="1">The sequence shown here is derived from an EMBL/GenBank/DDBJ whole genome shotgun (WGS) entry which is preliminary data.</text>
</comment>
<evidence type="ECO:0000313" key="1">
    <source>
        <dbReference type="EMBL" id="CAF1185803.1"/>
    </source>
</evidence>
<evidence type="ECO:0000313" key="5">
    <source>
        <dbReference type="EMBL" id="CAF3925387.1"/>
    </source>
</evidence>
<evidence type="ECO:0000313" key="2">
    <source>
        <dbReference type="EMBL" id="CAF1214287.1"/>
    </source>
</evidence>
<name>A0A814V5Y9_9BILA</name>
<proteinExistence type="predicted"/>
<dbReference type="Proteomes" id="UP000663882">
    <property type="component" value="Unassembled WGS sequence"/>
</dbReference>
<dbReference type="EMBL" id="CAJNOT010001344">
    <property type="protein sequence ID" value="CAF1185803.1"/>
    <property type="molecule type" value="Genomic_DNA"/>
</dbReference>
<dbReference type="Proteomes" id="UP000663874">
    <property type="component" value="Unassembled WGS sequence"/>
</dbReference>
<accession>A0A814V5Y9</accession>
<dbReference type="Proteomes" id="UP000663889">
    <property type="component" value="Unassembled WGS sequence"/>
</dbReference>
<reference evidence="1" key="1">
    <citation type="submission" date="2021-02" db="EMBL/GenBank/DDBJ databases">
        <authorList>
            <person name="Nowell W R."/>
        </authorList>
    </citation>
    <scope>NUCLEOTIDE SEQUENCE</scope>
</reference>
<dbReference type="Proteomes" id="UP000663864">
    <property type="component" value="Unassembled WGS sequence"/>
</dbReference>
<evidence type="ECO:0000313" key="7">
    <source>
        <dbReference type="Proteomes" id="UP000663864"/>
    </source>
</evidence>
<dbReference type="EMBL" id="CAJOBE010004299">
    <property type="protein sequence ID" value="CAF3925387.1"/>
    <property type="molecule type" value="Genomic_DNA"/>
</dbReference>
<organism evidence="1 7">
    <name type="scientific">Rotaria sordida</name>
    <dbReference type="NCBI Taxonomy" id="392033"/>
    <lineage>
        <taxon>Eukaryota</taxon>
        <taxon>Metazoa</taxon>
        <taxon>Spiralia</taxon>
        <taxon>Gnathifera</taxon>
        <taxon>Rotifera</taxon>
        <taxon>Eurotatoria</taxon>
        <taxon>Bdelloidea</taxon>
        <taxon>Philodinida</taxon>
        <taxon>Philodinidae</taxon>
        <taxon>Rotaria</taxon>
    </lineage>
</organism>
<dbReference type="Proteomes" id="UP000663823">
    <property type="component" value="Unassembled WGS sequence"/>
</dbReference>
<dbReference type="EMBL" id="CAJNOO010001914">
    <property type="protein sequence ID" value="CAF1214287.1"/>
    <property type="molecule type" value="Genomic_DNA"/>
</dbReference>
<dbReference type="EMBL" id="CAJOBD010005860">
    <property type="protein sequence ID" value="CAF4044726.1"/>
    <property type="molecule type" value="Genomic_DNA"/>
</dbReference>